<dbReference type="OMA" id="FQEAHEA"/>
<reference evidence="1" key="2">
    <citation type="submission" date="2013-10" db="EMBL/GenBank/DDBJ databases">
        <authorList>
            <person name="Aslett M."/>
        </authorList>
    </citation>
    <scope>NUCLEOTIDE SEQUENCE [LARGE SCALE GENOMIC DNA]</scope>
    <source>
        <strain evidence="1">Weybridge</strain>
    </source>
</reference>
<keyword evidence="2" id="KW-1185">Reference proteome</keyword>
<protein>
    <submittedName>
        <fullName evidence="1">Uncharacterized protein</fullName>
    </submittedName>
</protein>
<dbReference type="EMBL" id="HG718853">
    <property type="protein sequence ID" value="CDJ56242.1"/>
    <property type="molecule type" value="Genomic_DNA"/>
</dbReference>
<dbReference type="Proteomes" id="UP000030763">
    <property type="component" value="Unassembled WGS sequence"/>
</dbReference>
<dbReference type="GeneID" id="25334242"/>
<name>U6LWB0_EIMMA</name>
<dbReference type="OrthoDB" id="347961at2759"/>
<organism evidence="1 2">
    <name type="scientific">Eimeria maxima</name>
    <name type="common">Coccidian parasite</name>
    <dbReference type="NCBI Taxonomy" id="5804"/>
    <lineage>
        <taxon>Eukaryota</taxon>
        <taxon>Sar</taxon>
        <taxon>Alveolata</taxon>
        <taxon>Apicomplexa</taxon>
        <taxon>Conoidasida</taxon>
        <taxon>Coccidia</taxon>
        <taxon>Eucoccidiorida</taxon>
        <taxon>Eimeriorina</taxon>
        <taxon>Eimeriidae</taxon>
        <taxon>Eimeria</taxon>
    </lineage>
</organism>
<dbReference type="VEuPathDB" id="ToxoDB:EMWEY_00002560"/>
<dbReference type="RefSeq" id="XP_013332892.1">
    <property type="nucleotide sequence ID" value="XM_013477438.1"/>
</dbReference>
<gene>
    <name evidence="1" type="ORF">EMWEY_00002560</name>
</gene>
<proteinExistence type="predicted"/>
<evidence type="ECO:0000313" key="2">
    <source>
        <dbReference type="Proteomes" id="UP000030763"/>
    </source>
</evidence>
<reference evidence="1" key="1">
    <citation type="submission" date="2013-10" db="EMBL/GenBank/DDBJ databases">
        <title>Genomic analysis of the causative agents of coccidiosis in chickens.</title>
        <authorList>
            <person name="Reid A.J."/>
            <person name="Blake D."/>
            <person name="Billington K."/>
            <person name="Browne H."/>
            <person name="Dunn M."/>
            <person name="Hung S."/>
            <person name="Kawahara F."/>
            <person name="Miranda-Saavedra D."/>
            <person name="Mourier T."/>
            <person name="Nagra H."/>
            <person name="Otto T.D."/>
            <person name="Rawlings N."/>
            <person name="Sanchez A."/>
            <person name="Sanders M."/>
            <person name="Subramaniam C."/>
            <person name="Tay Y."/>
            <person name="Dear P."/>
            <person name="Doerig C."/>
            <person name="Gruber A."/>
            <person name="Parkinson J."/>
            <person name="Shirley M."/>
            <person name="Wan K.L."/>
            <person name="Berriman M."/>
            <person name="Tomley F."/>
            <person name="Pain A."/>
        </authorList>
    </citation>
    <scope>NUCLEOTIDE SEQUENCE [LARGE SCALE GENOMIC DNA]</scope>
    <source>
        <strain evidence="1">Weybridge</strain>
    </source>
</reference>
<sequence>MCNSFQEAHEAEEQQRVPTGGFELFEKSDEHVTGLQQDPDAVSHIDEAELSSVSNDARELHVMLPNELPGFFQPDEGSIPVIETVQSPLTATPGVNTAESFSTTSPPGIYRQLQRFDPSQMGPAAQYAQYLTTFLPGQQQQQQLQQLQHLQQLQQLLSGGGQGGSNPAALKKLQRRAQAAAYANSITSHPLLQGLLRTAFTTVAETLQSVSLADVVQSAVPLPPPPVR</sequence>
<dbReference type="AlphaFoldDB" id="U6LWB0"/>
<evidence type="ECO:0000313" key="1">
    <source>
        <dbReference type="EMBL" id="CDJ56242.1"/>
    </source>
</evidence>
<accession>U6LWB0</accession>